<proteinExistence type="predicted"/>
<evidence type="ECO:0000313" key="1">
    <source>
        <dbReference type="EMBL" id="RFS81454.1"/>
    </source>
</evidence>
<keyword evidence="2" id="KW-1185">Reference proteome</keyword>
<protein>
    <submittedName>
        <fullName evidence="1">Uncharacterized protein</fullName>
    </submittedName>
</protein>
<name>A0A372G7T1_9ACTN</name>
<sequence>MATPNPWWVSCAYLVSHCRHRKALVRCITTVCAPDRDGATCAQPHVVFGVGLQPRVGRPAVRLLAQEEVGLDLPDDLDQVAPPVIRTTVSVGAAAVAENQGHDGE</sequence>
<gene>
    <name evidence="1" type="ORF">D0T12_31380</name>
</gene>
<evidence type="ECO:0000313" key="2">
    <source>
        <dbReference type="Proteomes" id="UP000262882"/>
    </source>
</evidence>
<dbReference type="Proteomes" id="UP000262882">
    <property type="component" value="Unassembled WGS sequence"/>
</dbReference>
<dbReference type="EMBL" id="QVNQ01000013">
    <property type="protein sequence ID" value="RFS81454.1"/>
    <property type="molecule type" value="Genomic_DNA"/>
</dbReference>
<dbReference type="AlphaFoldDB" id="A0A372G7T1"/>
<comment type="caution">
    <text evidence="1">The sequence shown here is derived from an EMBL/GenBank/DDBJ whole genome shotgun (WGS) entry which is preliminary data.</text>
</comment>
<organism evidence="1 2">
    <name type="scientific">Actinomadura spongiicola</name>
    <dbReference type="NCBI Taxonomy" id="2303421"/>
    <lineage>
        <taxon>Bacteria</taxon>
        <taxon>Bacillati</taxon>
        <taxon>Actinomycetota</taxon>
        <taxon>Actinomycetes</taxon>
        <taxon>Streptosporangiales</taxon>
        <taxon>Thermomonosporaceae</taxon>
        <taxon>Actinomadura</taxon>
    </lineage>
</organism>
<accession>A0A372G7T1</accession>
<reference evidence="1 2" key="1">
    <citation type="submission" date="2018-08" db="EMBL/GenBank/DDBJ databases">
        <title>Actinomadura spongicola sp. nov., isolated from marine sponge Leucetta chagosensis.</title>
        <authorList>
            <person name="Li L."/>
            <person name="Lin H.W."/>
        </authorList>
    </citation>
    <scope>NUCLEOTIDE SEQUENCE [LARGE SCALE GENOMIC DNA]</scope>
    <source>
        <strain evidence="1 2">LHW52907</strain>
    </source>
</reference>